<accession>A0A2N1NHJ4</accession>
<reference evidence="1 2" key="1">
    <citation type="submission" date="2016-04" db="EMBL/GenBank/DDBJ databases">
        <title>Genome analyses suggest a sexual origin of heterokaryosis in a supposedly ancient asexual fungus.</title>
        <authorList>
            <person name="Ropars J."/>
            <person name="Sedzielewska K."/>
            <person name="Noel J."/>
            <person name="Charron P."/>
            <person name="Farinelli L."/>
            <person name="Marton T."/>
            <person name="Kruger M."/>
            <person name="Pelin A."/>
            <person name="Brachmann A."/>
            <person name="Corradi N."/>
        </authorList>
    </citation>
    <scope>NUCLEOTIDE SEQUENCE [LARGE SCALE GENOMIC DNA]</scope>
    <source>
        <strain evidence="1 2">C2</strain>
    </source>
</reference>
<gene>
    <name evidence="1" type="ORF">RhiirC2_740969</name>
</gene>
<dbReference type="VEuPathDB" id="FungiDB:RhiirA1_425818"/>
<dbReference type="EMBL" id="LLXL01000378">
    <property type="protein sequence ID" value="PKK73346.1"/>
    <property type="molecule type" value="Genomic_DNA"/>
</dbReference>
<comment type="caution">
    <text evidence="1">The sequence shown here is derived from an EMBL/GenBank/DDBJ whole genome shotgun (WGS) entry which is preliminary data.</text>
</comment>
<dbReference type="VEuPathDB" id="FungiDB:RhiirFUN_021190"/>
<reference evidence="1 2" key="2">
    <citation type="submission" date="2017-10" db="EMBL/GenBank/DDBJ databases">
        <title>Extensive intraspecific genome diversity in a model arbuscular mycorrhizal fungus.</title>
        <authorList>
            <person name="Chen E.C.H."/>
            <person name="Morin E."/>
            <person name="Baudet D."/>
            <person name="Noel J."/>
            <person name="Ndikumana S."/>
            <person name="Charron P."/>
            <person name="St-Onge C."/>
            <person name="Giorgi J."/>
            <person name="Grigoriev I.V."/>
            <person name="Roux C."/>
            <person name="Martin F.M."/>
            <person name="Corradi N."/>
        </authorList>
    </citation>
    <scope>NUCLEOTIDE SEQUENCE [LARGE SCALE GENOMIC DNA]</scope>
    <source>
        <strain evidence="1 2">C2</strain>
    </source>
</reference>
<protein>
    <recommendedName>
        <fullName evidence="3">Crinkler family protein</fullName>
    </recommendedName>
</protein>
<dbReference type="Proteomes" id="UP000233469">
    <property type="component" value="Unassembled WGS sequence"/>
</dbReference>
<evidence type="ECO:0000313" key="1">
    <source>
        <dbReference type="EMBL" id="PKK73346.1"/>
    </source>
</evidence>
<dbReference type="VEuPathDB" id="FungiDB:FUN_015061"/>
<sequence length="540" mass="62696">MVLGPNWNDASSIYEWIQQQFTLDRKRKRMRLVGSFGKNFELCQRDDTIKTLWNGNQRLIGIERRFQFRTEDDRSYHPIPVLAGGPGIGKSRFLDEVEELIKEKAEESQNNDFKNMITINTTYGNSTIADEIDVRIQAQPSLALRILYKYFQPKHKDYAQSYNFLCFRACCMQANPDISLLTLDIALQIIYKDFVQINPTTLDPLLVLVLGIDEFNKLHVQNQEVCRNLIHAIGASMCASHENIYFIPILAGTIEGPLNSYISGSMHEPLHLPLRLLNDDDAIKIGMKMKLFDDEYVRLDPYFRLSISDVGGHVRTLEYYYEYFSGQCEKDIKRIKQETEEMMSEEEILKTAVYNVKISGIMTLIIERIGQKYLQQLNSRWLTIPLANAILGFPVQKNDAITLKKSSMTYQELSSMGIVNLVPTKQTNEYLIRLPYVWVCAIVGNSNDPGLTYWKSMLNYDEPMNWSNFEDFNTKFWALRLCLFRLIGYKKIELKTLFKGADFSLSFPDAEVDLPQIKDIKLYKLLHRYPGIMFCRFFLS</sequence>
<evidence type="ECO:0000313" key="2">
    <source>
        <dbReference type="Proteomes" id="UP000233469"/>
    </source>
</evidence>
<dbReference type="AlphaFoldDB" id="A0A2N1NHJ4"/>
<proteinExistence type="predicted"/>
<evidence type="ECO:0008006" key="3">
    <source>
        <dbReference type="Google" id="ProtNLM"/>
    </source>
</evidence>
<organism evidence="1 2">
    <name type="scientific">Rhizophagus irregularis</name>
    <dbReference type="NCBI Taxonomy" id="588596"/>
    <lineage>
        <taxon>Eukaryota</taxon>
        <taxon>Fungi</taxon>
        <taxon>Fungi incertae sedis</taxon>
        <taxon>Mucoromycota</taxon>
        <taxon>Glomeromycotina</taxon>
        <taxon>Glomeromycetes</taxon>
        <taxon>Glomerales</taxon>
        <taxon>Glomeraceae</taxon>
        <taxon>Rhizophagus</taxon>
    </lineage>
</organism>
<name>A0A2N1NHJ4_9GLOM</name>
<dbReference type="VEuPathDB" id="FungiDB:RhiirA1_425817"/>